<dbReference type="KEGG" id="mng:MNEG_12809"/>
<dbReference type="AlphaFoldDB" id="A0A0D2KHD5"/>
<dbReference type="InterPro" id="IPR009976">
    <property type="entry name" value="Sec10-like"/>
</dbReference>
<feature type="domain" description="Exocyst complex component Sec10 N-terminal" evidence="2">
    <location>
        <begin position="66"/>
        <end position="139"/>
    </location>
</feature>
<dbReference type="RefSeq" id="XP_013894173.1">
    <property type="nucleotide sequence ID" value="XM_014038719.1"/>
</dbReference>
<dbReference type="Proteomes" id="UP000054498">
    <property type="component" value="Unassembled WGS sequence"/>
</dbReference>
<dbReference type="GeneID" id="25730208"/>
<dbReference type="GO" id="GO:0006893">
    <property type="term" value="P:Golgi to plasma membrane transport"/>
    <property type="evidence" value="ECO:0007669"/>
    <property type="project" value="TreeGrafter"/>
</dbReference>
<dbReference type="PANTHER" id="PTHR12100">
    <property type="entry name" value="SEC10"/>
    <property type="match status" value="1"/>
</dbReference>
<dbReference type="Pfam" id="PF20667">
    <property type="entry name" value="Sec10_N"/>
    <property type="match status" value="1"/>
</dbReference>
<feature type="region of interest" description="Disordered" evidence="1">
    <location>
        <begin position="340"/>
        <end position="366"/>
    </location>
</feature>
<dbReference type="GO" id="GO:0000145">
    <property type="term" value="C:exocyst"/>
    <property type="evidence" value="ECO:0007669"/>
    <property type="project" value="TreeGrafter"/>
</dbReference>
<dbReference type="InterPro" id="IPR048625">
    <property type="entry name" value="Sec10_N"/>
</dbReference>
<sequence>MNEPDLDFTLIDPATFHNTKFSVDSFLVSLTKDVIGPSKSAGPFAAGKDALSANEQVQRVQRLLGVLERAESEVSTLHGLYAEQVQELQEVGSSDEAQYRADVAALERCVERIKAGVRDIDARVSRVSQTATRIGDRLQVRTQILSAGDGGGASNEGFVATATYSSLGAMTAEAMRVRCMEALELMGYLQAFSCLPSALDLEKLPRIFTDDATMAEAAAVSRRLSLLVGEVAGAKARTKQREGLQARFTPGSTGGIGSVEHTAKMLESYCSQLEHRVVERFDAAVEAADEDEQAECVRIMIQCDKEKIIAQRWVASRAIFLAIDDAMLEEVLLIMPRRRPTAEGGTGDGDAAAAAEHDPQEAQAAQKSAHNCAFGTCNRNLKPPTANC</sequence>
<evidence type="ECO:0000313" key="3">
    <source>
        <dbReference type="EMBL" id="KIY95153.1"/>
    </source>
</evidence>
<name>A0A0D2KHD5_9CHLO</name>
<dbReference type="STRING" id="145388.A0A0D2KHD5"/>
<dbReference type="GO" id="GO:0006887">
    <property type="term" value="P:exocytosis"/>
    <property type="evidence" value="ECO:0007669"/>
    <property type="project" value="TreeGrafter"/>
</dbReference>
<dbReference type="EMBL" id="KK103669">
    <property type="protein sequence ID" value="KIY95153.1"/>
    <property type="molecule type" value="Genomic_DNA"/>
</dbReference>
<dbReference type="OrthoDB" id="125856at2759"/>
<evidence type="ECO:0000259" key="2">
    <source>
        <dbReference type="Pfam" id="PF20667"/>
    </source>
</evidence>
<organism evidence="3 4">
    <name type="scientific">Monoraphidium neglectum</name>
    <dbReference type="NCBI Taxonomy" id="145388"/>
    <lineage>
        <taxon>Eukaryota</taxon>
        <taxon>Viridiplantae</taxon>
        <taxon>Chlorophyta</taxon>
        <taxon>core chlorophytes</taxon>
        <taxon>Chlorophyceae</taxon>
        <taxon>CS clade</taxon>
        <taxon>Sphaeropleales</taxon>
        <taxon>Selenastraceae</taxon>
        <taxon>Monoraphidium</taxon>
    </lineage>
</organism>
<reference evidence="3 4" key="1">
    <citation type="journal article" date="2013" name="BMC Genomics">
        <title>Reconstruction of the lipid metabolism for the microalga Monoraphidium neglectum from its genome sequence reveals characteristics suitable for biofuel production.</title>
        <authorList>
            <person name="Bogen C."/>
            <person name="Al-Dilaimi A."/>
            <person name="Albersmeier A."/>
            <person name="Wichmann J."/>
            <person name="Grundmann M."/>
            <person name="Rupp O."/>
            <person name="Lauersen K.J."/>
            <person name="Blifernez-Klassen O."/>
            <person name="Kalinowski J."/>
            <person name="Goesmann A."/>
            <person name="Mussgnug J.H."/>
            <person name="Kruse O."/>
        </authorList>
    </citation>
    <scope>NUCLEOTIDE SEQUENCE [LARGE SCALE GENOMIC DNA]</scope>
    <source>
        <strain evidence="3 4">SAG 48.87</strain>
    </source>
</reference>
<proteinExistence type="predicted"/>
<gene>
    <name evidence="3" type="ORF">MNEG_12809</name>
</gene>
<evidence type="ECO:0000256" key="1">
    <source>
        <dbReference type="SAM" id="MobiDB-lite"/>
    </source>
</evidence>
<evidence type="ECO:0000313" key="4">
    <source>
        <dbReference type="Proteomes" id="UP000054498"/>
    </source>
</evidence>
<dbReference type="PANTHER" id="PTHR12100:SF0">
    <property type="entry name" value="EXOCYST COMPLEX COMPONENT 5"/>
    <property type="match status" value="1"/>
</dbReference>
<protein>
    <recommendedName>
        <fullName evidence="2">Exocyst complex component Sec10 N-terminal domain-containing protein</fullName>
    </recommendedName>
</protein>
<accession>A0A0D2KHD5</accession>
<keyword evidence="4" id="KW-1185">Reference proteome</keyword>